<accession>A0A8J2YXL3</accession>
<gene>
    <name evidence="3" type="ORF">GCM10011611_43620</name>
</gene>
<dbReference type="PANTHER" id="PTHR35562">
    <property type="entry name" value="DNA ENDONUCLEASE SMRA-RELATED"/>
    <property type="match status" value="1"/>
</dbReference>
<evidence type="ECO:0000313" key="3">
    <source>
        <dbReference type="EMBL" id="GGF32706.1"/>
    </source>
</evidence>
<dbReference type="Proteomes" id="UP000646365">
    <property type="component" value="Unassembled WGS sequence"/>
</dbReference>
<evidence type="ECO:0000313" key="4">
    <source>
        <dbReference type="Proteomes" id="UP000646365"/>
    </source>
</evidence>
<dbReference type="InterPro" id="IPR036063">
    <property type="entry name" value="Smr_dom_sf"/>
</dbReference>
<dbReference type="AlphaFoldDB" id="A0A8J2YXL3"/>
<dbReference type="EMBL" id="BMJQ01000012">
    <property type="protein sequence ID" value="GGF32706.1"/>
    <property type="molecule type" value="Genomic_DNA"/>
</dbReference>
<dbReference type="SMART" id="SM00463">
    <property type="entry name" value="SMR"/>
    <property type="match status" value="1"/>
</dbReference>
<dbReference type="Gene3D" id="3.30.1370.110">
    <property type="match status" value="1"/>
</dbReference>
<sequence length="207" mass="22574">MVRQGMNGRRVRAMTSVERALWRAAMRDVEPLPGHVLPPEPPKPAAEPVAPPPSPTAASVGAAVVVAKPHPVPAELPPLTYARTPGLDRRTSERLKRGQLPIEGRLDLHGMTQDQARRALDHFIGHAYERGLRAVLVITGKGLKPRAVDRKPGDADPWEAAPGVLKHQTPRWLNEAPNRGRVLAFTPAQPRDGGSGALYVLIRRHRA</sequence>
<organism evidence="3 4">
    <name type="scientific">Aliidongia dinghuensis</name>
    <dbReference type="NCBI Taxonomy" id="1867774"/>
    <lineage>
        <taxon>Bacteria</taxon>
        <taxon>Pseudomonadati</taxon>
        <taxon>Pseudomonadota</taxon>
        <taxon>Alphaproteobacteria</taxon>
        <taxon>Rhodospirillales</taxon>
        <taxon>Dongiaceae</taxon>
        <taxon>Aliidongia</taxon>
    </lineage>
</organism>
<evidence type="ECO:0000259" key="2">
    <source>
        <dbReference type="PROSITE" id="PS50828"/>
    </source>
</evidence>
<feature type="compositionally biased region" description="Pro residues" evidence="1">
    <location>
        <begin position="36"/>
        <end position="55"/>
    </location>
</feature>
<feature type="domain" description="Smr" evidence="2">
    <location>
        <begin position="106"/>
        <end position="203"/>
    </location>
</feature>
<dbReference type="PROSITE" id="PS50828">
    <property type="entry name" value="SMR"/>
    <property type="match status" value="1"/>
</dbReference>
<keyword evidence="4" id="KW-1185">Reference proteome</keyword>
<comment type="caution">
    <text evidence="3">The sequence shown here is derived from an EMBL/GenBank/DDBJ whole genome shotgun (WGS) entry which is preliminary data.</text>
</comment>
<dbReference type="SUPFAM" id="SSF160443">
    <property type="entry name" value="SMR domain-like"/>
    <property type="match status" value="1"/>
</dbReference>
<proteinExistence type="predicted"/>
<name>A0A8J2YXL3_9PROT</name>
<dbReference type="InterPro" id="IPR002625">
    <property type="entry name" value="Smr_dom"/>
</dbReference>
<reference evidence="3" key="1">
    <citation type="journal article" date="2014" name="Int. J. Syst. Evol. Microbiol.">
        <title>Complete genome sequence of Corynebacterium casei LMG S-19264T (=DSM 44701T), isolated from a smear-ripened cheese.</title>
        <authorList>
            <consortium name="US DOE Joint Genome Institute (JGI-PGF)"/>
            <person name="Walter F."/>
            <person name="Albersmeier A."/>
            <person name="Kalinowski J."/>
            <person name="Ruckert C."/>
        </authorList>
    </citation>
    <scope>NUCLEOTIDE SEQUENCE</scope>
    <source>
        <strain evidence="3">CGMCC 1.15725</strain>
    </source>
</reference>
<dbReference type="RefSeq" id="WP_229743872.1">
    <property type="nucleotide sequence ID" value="NZ_BMJQ01000012.1"/>
</dbReference>
<dbReference type="PANTHER" id="PTHR35562:SF2">
    <property type="entry name" value="DNA ENDONUCLEASE SMRA-RELATED"/>
    <property type="match status" value="1"/>
</dbReference>
<feature type="region of interest" description="Disordered" evidence="1">
    <location>
        <begin position="33"/>
        <end position="57"/>
    </location>
</feature>
<protein>
    <recommendedName>
        <fullName evidence="2">Smr domain-containing protein</fullName>
    </recommendedName>
</protein>
<evidence type="ECO:0000256" key="1">
    <source>
        <dbReference type="SAM" id="MobiDB-lite"/>
    </source>
</evidence>
<reference evidence="3" key="2">
    <citation type="submission" date="2020-09" db="EMBL/GenBank/DDBJ databases">
        <authorList>
            <person name="Sun Q."/>
            <person name="Zhou Y."/>
        </authorList>
    </citation>
    <scope>NUCLEOTIDE SEQUENCE</scope>
    <source>
        <strain evidence="3">CGMCC 1.15725</strain>
    </source>
</reference>
<dbReference type="Pfam" id="PF01713">
    <property type="entry name" value="Smr"/>
    <property type="match status" value="1"/>
</dbReference>